<keyword evidence="2" id="KW-1185">Reference proteome</keyword>
<proteinExistence type="predicted"/>
<sequence length="131" mass="13368">MTYYVGILDGTGAVWGVRIPDVSGCVGAGASPEQAIADVTIALRDVMAHRRGGGFEIPAPSSVSAILASGEIQAGETIVMIPLVLDSGRTVRANLTMDAGLLDAIDEAATLRGVTRSAFVASAAREKIEAA</sequence>
<dbReference type="Proteomes" id="UP001061991">
    <property type="component" value="Chromosome"/>
</dbReference>
<reference evidence="1" key="1">
    <citation type="submission" date="2022-09" db="EMBL/GenBank/DDBJ databases">
        <title>Interaction between co-microsymbionts with complementary sets of symbiotic genes in legume-rhizobium systems.</title>
        <authorList>
            <person name="Safronova V."/>
            <person name="Sazanova A."/>
            <person name="Afonin A."/>
            <person name="Chirak E."/>
        </authorList>
    </citation>
    <scope>NUCLEOTIDE SEQUENCE</scope>
    <source>
        <strain evidence="1">A18/3m</strain>
    </source>
</reference>
<accession>A0ACD4D2E9</accession>
<evidence type="ECO:0000313" key="1">
    <source>
        <dbReference type="EMBL" id="UXN59905.1"/>
    </source>
</evidence>
<dbReference type="EMBL" id="CP104973">
    <property type="protein sequence ID" value="UXN59905.1"/>
    <property type="molecule type" value="Genomic_DNA"/>
</dbReference>
<evidence type="ECO:0000313" key="2">
    <source>
        <dbReference type="Proteomes" id="UP001061991"/>
    </source>
</evidence>
<organism evidence="1 2">
    <name type="scientific">Phyllobacterium zundukense</name>
    <dbReference type="NCBI Taxonomy" id="1867719"/>
    <lineage>
        <taxon>Bacteria</taxon>
        <taxon>Pseudomonadati</taxon>
        <taxon>Pseudomonadota</taxon>
        <taxon>Alphaproteobacteria</taxon>
        <taxon>Hyphomicrobiales</taxon>
        <taxon>Phyllobacteriaceae</taxon>
        <taxon>Phyllobacterium</taxon>
    </lineage>
</organism>
<name>A0ACD4D2E9_9HYPH</name>
<gene>
    <name evidence="1" type="ORF">N8E88_25655</name>
</gene>
<protein>
    <submittedName>
        <fullName evidence="1">Type II toxin-antitoxin system HicB family antitoxin</fullName>
    </submittedName>
</protein>